<evidence type="ECO:0000256" key="1">
    <source>
        <dbReference type="ARBA" id="ARBA00004225"/>
    </source>
</evidence>
<feature type="transmembrane region" description="Helical" evidence="16">
    <location>
        <begin position="76"/>
        <end position="97"/>
    </location>
</feature>
<evidence type="ECO:0000256" key="7">
    <source>
        <dbReference type="ARBA" id="ARBA00022692"/>
    </source>
</evidence>
<comment type="similarity">
    <text evidence="2">Belongs to the complex I subunit 6 family.</text>
</comment>
<evidence type="ECO:0000256" key="8">
    <source>
        <dbReference type="ARBA" id="ARBA00022967"/>
    </source>
</evidence>
<evidence type="ECO:0000256" key="12">
    <source>
        <dbReference type="ARBA" id="ARBA00023128"/>
    </source>
</evidence>
<dbReference type="PANTHER" id="PTHR11435:SF1">
    <property type="entry name" value="NADH-UBIQUINONE OXIDOREDUCTASE CHAIN 6"/>
    <property type="match status" value="1"/>
</dbReference>
<evidence type="ECO:0000256" key="5">
    <source>
        <dbReference type="ARBA" id="ARBA00022448"/>
    </source>
</evidence>
<evidence type="ECO:0000256" key="3">
    <source>
        <dbReference type="ARBA" id="ARBA00012944"/>
    </source>
</evidence>
<sequence>MMIIMLILLSVLFCLMNHPLTAGLTLLAQTIMIALLSGTMNMNYWFSYIIFLVMIGGMLVLFVYMTSIASNEKFKFSLVVTSTIIAGLMLAITSIFIDSLTPVALLKMMETHSLEAMKNTNLLINKYLNYPHSLIYLTMVVYLLITLIAVVKITIKAKGTLRQNF</sequence>
<evidence type="ECO:0000256" key="6">
    <source>
        <dbReference type="ARBA" id="ARBA00022660"/>
    </source>
</evidence>
<keyword evidence="12 18" id="KW-0496">Mitochondrion</keyword>
<keyword evidence="9" id="KW-0249">Electron transport</keyword>
<dbReference type="InterPro" id="IPR050269">
    <property type="entry name" value="ComplexI_Subunit6"/>
</dbReference>
<reference evidence="18" key="1">
    <citation type="journal article" date="2015" name="Methods Ecol Evol 6">
        <title>Validating the power of mitochondrial metagenomics for community ecology and phylogenetics of complex assemblages.</title>
        <authorList>
            <person name="Gomez-Rodriguez C."/>
            <person name="Crampton-Platt A."/>
            <person name="Timmermans M.J.T.N."/>
            <person name="Baselga A."/>
            <person name="Vogler A.P."/>
        </authorList>
    </citation>
    <scope>NUCLEOTIDE SEQUENCE</scope>
</reference>
<feature type="chain" id="PRO_5018313600" description="NADH-ubiquinone oxidoreductase chain 6" evidence="17">
    <location>
        <begin position="23"/>
        <end position="165"/>
    </location>
</feature>
<evidence type="ECO:0000256" key="11">
    <source>
        <dbReference type="ARBA" id="ARBA00023027"/>
    </source>
</evidence>
<dbReference type="EC" id="7.1.1.2" evidence="3"/>
<evidence type="ECO:0000256" key="14">
    <source>
        <dbReference type="ARBA" id="ARBA00031019"/>
    </source>
</evidence>
<comment type="subcellular location">
    <subcellularLocation>
        <location evidence="1">Mitochondrion membrane</location>
        <topology evidence="1">Multi-pass membrane protein</topology>
    </subcellularLocation>
</comment>
<evidence type="ECO:0000256" key="4">
    <source>
        <dbReference type="ARBA" id="ARBA00021095"/>
    </source>
</evidence>
<organism evidence="18">
    <name type="scientific">Labidostomis lusitanica</name>
    <dbReference type="NCBI Taxonomy" id="294640"/>
    <lineage>
        <taxon>Eukaryota</taxon>
        <taxon>Metazoa</taxon>
        <taxon>Ecdysozoa</taxon>
        <taxon>Arthropoda</taxon>
        <taxon>Hexapoda</taxon>
        <taxon>Insecta</taxon>
        <taxon>Pterygota</taxon>
        <taxon>Neoptera</taxon>
        <taxon>Endopterygota</taxon>
        <taxon>Coleoptera</taxon>
        <taxon>Polyphaga</taxon>
        <taxon>Cucujiformia</taxon>
        <taxon>Chrysomeloidea</taxon>
        <taxon>Chrysomelidae</taxon>
        <taxon>Clytrinae</taxon>
        <taxon>Labidostomis</taxon>
    </lineage>
</organism>
<feature type="transmembrane region" description="Helical" evidence="16">
    <location>
        <begin position="44"/>
        <end position="64"/>
    </location>
</feature>
<accession>A0A3G1GQU1</accession>
<comment type="catalytic activity">
    <reaction evidence="15">
        <text>a ubiquinone + NADH + 5 H(+)(in) = a ubiquinol + NAD(+) + 4 H(+)(out)</text>
        <dbReference type="Rhea" id="RHEA:29091"/>
        <dbReference type="Rhea" id="RHEA-COMP:9565"/>
        <dbReference type="Rhea" id="RHEA-COMP:9566"/>
        <dbReference type="ChEBI" id="CHEBI:15378"/>
        <dbReference type="ChEBI" id="CHEBI:16389"/>
        <dbReference type="ChEBI" id="CHEBI:17976"/>
        <dbReference type="ChEBI" id="CHEBI:57540"/>
        <dbReference type="ChEBI" id="CHEBI:57945"/>
        <dbReference type="EC" id="7.1.1.2"/>
    </reaction>
</comment>
<keyword evidence="5" id="KW-0813">Transport</keyword>
<dbReference type="AlphaFoldDB" id="A0A3G1GQU1"/>
<keyword evidence="6" id="KW-0679">Respiratory chain</keyword>
<keyword evidence="10 16" id="KW-1133">Transmembrane helix</keyword>
<dbReference type="GO" id="GO:0008137">
    <property type="term" value="F:NADH dehydrogenase (ubiquinone) activity"/>
    <property type="evidence" value="ECO:0007669"/>
    <property type="project" value="UniProtKB-EC"/>
</dbReference>
<evidence type="ECO:0000256" key="13">
    <source>
        <dbReference type="ARBA" id="ARBA00023136"/>
    </source>
</evidence>
<evidence type="ECO:0000313" key="18">
    <source>
        <dbReference type="EMBL" id="APX40158.1"/>
    </source>
</evidence>
<evidence type="ECO:0000256" key="9">
    <source>
        <dbReference type="ARBA" id="ARBA00022982"/>
    </source>
</evidence>
<feature type="signal peptide" evidence="17">
    <location>
        <begin position="1"/>
        <end position="22"/>
    </location>
</feature>
<dbReference type="GO" id="GO:0031966">
    <property type="term" value="C:mitochondrial membrane"/>
    <property type="evidence" value="ECO:0007669"/>
    <property type="project" value="UniProtKB-SubCell"/>
</dbReference>
<keyword evidence="8" id="KW-1278">Translocase</keyword>
<dbReference type="PANTHER" id="PTHR11435">
    <property type="entry name" value="NADH UBIQUINONE OXIDOREDUCTASE SUBUNIT ND6"/>
    <property type="match status" value="1"/>
</dbReference>
<evidence type="ECO:0000256" key="10">
    <source>
        <dbReference type="ARBA" id="ARBA00022989"/>
    </source>
</evidence>
<evidence type="ECO:0000256" key="17">
    <source>
        <dbReference type="SAM" id="SignalP"/>
    </source>
</evidence>
<name>A0A3G1GQU1_9CUCU</name>
<geneLocation type="mitochondrion" evidence="18"/>
<keyword evidence="13 16" id="KW-0472">Membrane</keyword>
<feature type="transmembrane region" description="Helical" evidence="16">
    <location>
        <begin position="134"/>
        <end position="155"/>
    </location>
</feature>
<gene>
    <name evidence="18" type="primary">nad6</name>
</gene>
<keyword evidence="17" id="KW-0732">Signal</keyword>
<proteinExistence type="inferred from homology"/>
<evidence type="ECO:0000256" key="2">
    <source>
        <dbReference type="ARBA" id="ARBA00005698"/>
    </source>
</evidence>
<evidence type="ECO:0000256" key="15">
    <source>
        <dbReference type="ARBA" id="ARBA00049551"/>
    </source>
</evidence>
<keyword evidence="11" id="KW-0520">NAD</keyword>
<evidence type="ECO:0000256" key="16">
    <source>
        <dbReference type="SAM" id="Phobius"/>
    </source>
</evidence>
<dbReference type="EMBL" id="KX943447">
    <property type="protein sequence ID" value="APX40158.1"/>
    <property type="molecule type" value="Genomic_DNA"/>
</dbReference>
<protein>
    <recommendedName>
        <fullName evidence="4">NADH-ubiquinone oxidoreductase chain 6</fullName>
        <ecNumber evidence="3">7.1.1.2</ecNumber>
    </recommendedName>
    <alternativeName>
        <fullName evidence="14">NADH dehydrogenase subunit 6</fullName>
    </alternativeName>
</protein>
<keyword evidence="7 16" id="KW-0812">Transmembrane</keyword>